<dbReference type="SMART" id="SM00156">
    <property type="entry name" value="PP2Ac"/>
    <property type="match status" value="1"/>
</dbReference>
<evidence type="ECO:0000256" key="4">
    <source>
        <dbReference type="RuleBase" id="RU004273"/>
    </source>
</evidence>
<protein>
    <recommendedName>
        <fullName evidence="4">Serine/threonine-protein phosphatase</fullName>
        <ecNumber evidence="4">3.1.3.16</ecNumber>
    </recommendedName>
</protein>
<comment type="catalytic activity">
    <reaction evidence="4">
        <text>O-phospho-L-threonyl-[protein] + H2O = L-threonyl-[protein] + phosphate</text>
        <dbReference type="Rhea" id="RHEA:47004"/>
        <dbReference type="Rhea" id="RHEA-COMP:11060"/>
        <dbReference type="Rhea" id="RHEA-COMP:11605"/>
        <dbReference type="ChEBI" id="CHEBI:15377"/>
        <dbReference type="ChEBI" id="CHEBI:30013"/>
        <dbReference type="ChEBI" id="CHEBI:43474"/>
        <dbReference type="ChEBI" id="CHEBI:61977"/>
        <dbReference type="EC" id="3.1.3.16"/>
    </reaction>
</comment>
<dbReference type="EMBL" id="QGNW01000273">
    <property type="protein sequence ID" value="RVW79881.1"/>
    <property type="molecule type" value="Genomic_DNA"/>
</dbReference>
<feature type="domain" description="Serine/threonine specific protein phosphatases" evidence="5">
    <location>
        <begin position="615"/>
        <end position="620"/>
    </location>
</feature>
<dbReference type="GO" id="GO:0046872">
    <property type="term" value="F:metal ion binding"/>
    <property type="evidence" value="ECO:0007669"/>
    <property type="project" value="UniProtKB-KW"/>
</dbReference>
<dbReference type="PRINTS" id="PR00114">
    <property type="entry name" value="STPHPHTASE"/>
</dbReference>
<dbReference type="PROSITE" id="PS00125">
    <property type="entry name" value="SER_THR_PHOSPHATASE"/>
    <property type="match status" value="1"/>
</dbReference>
<evidence type="ECO:0000313" key="7">
    <source>
        <dbReference type="Proteomes" id="UP000288805"/>
    </source>
</evidence>
<comment type="similarity">
    <text evidence="4">Belongs to the PPP phosphatase family.</text>
</comment>
<organism evidence="6 7">
    <name type="scientific">Vitis vinifera</name>
    <name type="common">Grape</name>
    <dbReference type="NCBI Taxonomy" id="29760"/>
    <lineage>
        <taxon>Eukaryota</taxon>
        <taxon>Viridiplantae</taxon>
        <taxon>Streptophyta</taxon>
        <taxon>Embryophyta</taxon>
        <taxon>Tracheophyta</taxon>
        <taxon>Spermatophyta</taxon>
        <taxon>Magnoliopsida</taxon>
        <taxon>eudicotyledons</taxon>
        <taxon>Gunneridae</taxon>
        <taxon>Pentapetalae</taxon>
        <taxon>rosids</taxon>
        <taxon>Vitales</taxon>
        <taxon>Vitaceae</taxon>
        <taxon>Viteae</taxon>
        <taxon>Vitis</taxon>
    </lineage>
</organism>
<keyword evidence="3" id="KW-0464">Manganese</keyword>
<evidence type="ECO:0000256" key="2">
    <source>
        <dbReference type="ARBA" id="ARBA00022801"/>
    </source>
</evidence>
<evidence type="ECO:0000259" key="5">
    <source>
        <dbReference type="PROSITE" id="PS00125"/>
    </source>
</evidence>
<keyword evidence="1" id="KW-0479">Metal-binding</keyword>
<dbReference type="InterPro" id="IPR047129">
    <property type="entry name" value="PPA2-like"/>
</dbReference>
<dbReference type="GO" id="GO:0004722">
    <property type="term" value="F:protein serine/threonine phosphatase activity"/>
    <property type="evidence" value="ECO:0007669"/>
    <property type="project" value="UniProtKB-EC"/>
</dbReference>
<name>A0A438H6F4_VITVI</name>
<evidence type="ECO:0000256" key="3">
    <source>
        <dbReference type="ARBA" id="ARBA00023211"/>
    </source>
</evidence>
<gene>
    <name evidence="6" type="primary">PPX2_1</name>
    <name evidence="6" type="ORF">CK203_041346</name>
</gene>
<reference evidence="6 7" key="1">
    <citation type="journal article" date="2018" name="PLoS Genet.">
        <title>Population sequencing reveals clonal diversity and ancestral inbreeding in the grapevine cultivar Chardonnay.</title>
        <authorList>
            <person name="Roach M.J."/>
            <person name="Johnson D.L."/>
            <person name="Bohlmann J."/>
            <person name="van Vuuren H.J."/>
            <person name="Jones S.J."/>
            <person name="Pretorius I.S."/>
            <person name="Schmidt S.A."/>
            <person name="Borneman A.R."/>
        </authorList>
    </citation>
    <scope>NUCLEOTIDE SEQUENCE [LARGE SCALE GENOMIC DNA]</scope>
    <source>
        <strain evidence="7">cv. Chardonnay</strain>
        <tissue evidence="6">Leaf</tissue>
    </source>
</reference>
<dbReference type="Proteomes" id="UP000288805">
    <property type="component" value="Unassembled WGS sequence"/>
</dbReference>
<dbReference type="InterPro" id="IPR004843">
    <property type="entry name" value="Calcineurin-like_PHP"/>
</dbReference>
<sequence>MKVLLGPGFEGEAAGNYVKVFSIPHLAGGGLSIHMWRQKNCLSSIWCIVLEWESVPIDWHGGGSVLDLVVLEIARMVLCGFLRAFMVPYQRDVESLFGRSWGLSVSCGMTLGALEGTLMCQGSLRGLFTWNGGLNGQTMSRLDHFLVFEDWESRFSGVVQSTLLRLVSNHYFILLDGGRVRRGPLPFRFENMWLKKKGFKDLLKDWWQGLNFRGSSSFILAAKLKALKGVLKTRTRMANCHRRSNLTKIKINGSWIVEEREIQGAVVSAFQHLLSDLGGWSPSLGGLVFDRLEGEEATRLEEPFSVKEVVSALFDLGGDKALGVDGYSLVFCQSSWDLVKEEVMGFFRDFHEHVRSLNSTFLVLVPKEGDVEDLRDYRPIGLVGWLYKLLAKVLANRLKQVVGKVVSLSENAFVKERKDIRPFKMGFLALGFFNSSRELRQGDPLSLYLFVLGGEAPVFIFRAAFGCTSQFSGGVRWGGDKEVLWNQVMSRKYEVEEGGWYIREGREGFGVGLWKEIRNEGSRLSNYIVFYVGNGRRIRFWLDSWCGDEALCNSFPSLFALAVSKEEWVAEVWDPSVFNDWEVVLVERLLMTIQSKRVSAEMEDKVRYPDRITLIRGNHESRQITQVYGFYDECLRKYGSVNVWRYCTDIFDYLSLSALIENRIFSVHGGLSPAISTLDQIRTIDRKQEVPHDGAMCDLLWSDPEDIVEGWGLSPRGAGYLFGGSVVASFNHENNIDYICRAHQLVMEGYSGCSRIKSLPSGQPPNYCYRCGNVAAILELDENLNKEFRVFEAAPQESRGAPAKKPAPDYFSEIWFRRLLCYHSNMLDVIDKIICICIMKNDLIDTKRING</sequence>
<dbReference type="InterPro" id="IPR029052">
    <property type="entry name" value="Metallo-depent_PP-like"/>
</dbReference>
<dbReference type="PANTHER" id="PTHR45619">
    <property type="entry name" value="SERINE/THREONINE-PROTEIN PHOSPHATASE PP2A-RELATED"/>
    <property type="match status" value="1"/>
</dbReference>
<dbReference type="Pfam" id="PF00149">
    <property type="entry name" value="Metallophos"/>
    <property type="match status" value="1"/>
</dbReference>
<dbReference type="FunFam" id="3.60.21.10:FF:000111">
    <property type="entry name" value="Serine/threonine-protein phosphatase"/>
    <property type="match status" value="1"/>
</dbReference>
<dbReference type="EC" id="3.1.3.16" evidence="4"/>
<proteinExistence type="inferred from homology"/>
<accession>A0A438H6F4</accession>
<dbReference type="InterPro" id="IPR006186">
    <property type="entry name" value="Ser/Thr-sp_prot-phosphatase"/>
</dbReference>
<dbReference type="AlphaFoldDB" id="A0A438H6F4"/>
<keyword evidence="2 4" id="KW-0378">Hydrolase</keyword>
<dbReference type="Gene3D" id="3.60.21.10">
    <property type="match status" value="1"/>
</dbReference>
<comment type="caution">
    <text evidence="6">The sequence shown here is derived from an EMBL/GenBank/DDBJ whole genome shotgun (WGS) entry which is preliminary data.</text>
</comment>
<evidence type="ECO:0000313" key="6">
    <source>
        <dbReference type="EMBL" id="RVW79881.1"/>
    </source>
</evidence>
<dbReference type="SUPFAM" id="SSF56300">
    <property type="entry name" value="Metallo-dependent phosphatases"/>
    <property type="match status" value="1"/>
</dbReference>
<evidence type="ECO:0000256" key="1">
    <source>
        <dbReference type="ARBA" id="ARBA00022723"/>
    </source>
</evidence>